<gene>
    <name evidence="2" type="ORF">RIMI_LOCUS8761938</name>
</gene>
<dbReference type="Proteomes" id="UP001176940">
    <property type="component" value="Unassembled WGS sequence"/>
</dbReference>
<proteinExistence type="predicted"/>
<dbReference type="EMBL" id="CAUEEQ010017642">
    <property type="protein sequence ID" value="CAJ0940599.1"/>
    <property type="molecule type" value="Genomic_DNA"/>
</dbReference>
<name>A0ABN9LFQ1_9NEOB</name>
<keyword evidence="3" id="KW-1185">Reference proteome</keyword>
<protein>
    <submittedName>
        <fullName evidence="2">Uncharacterized protein</fullName>
    </submittedName>
</protein>
<feature type="coiled-coil region" evidence="1">
    <location>
        <begin position="7"/>
        <end position="38"/>
    </location>
</feature>
<organism evidence="2 3">
    <name type="scientific">Ranitomeya imitator</name>
    <name type="common">mimic poison frog</name>
    <dbReference type="NCBI Taxonomy" id="111125"/>
    <lineage>
        <taxon>Eukaryota</taxon>
        <taxon>Metazoa</taxon>
        <taxon>Chordata</taxon>
        <taxon>Craniata</taxon>
        <taxon>Vertebrata</taxon>
        <taxon>Euteleostomi</taxon>
        <taxon>Amphibia</taxon>
        <taxon>Batrachia</taxon>
        <taxon>Anura</taxon>
        <taxon>Neobatrachia</taxon>
        <taxon>Hyloidea</taxon>
        <taxon>Dendrobatidae</taxon>
        <taxon>Dendrobatinae</taxon>
        <taxon>Ranitomeya</taxon>
    </lineage>
</organism>
<evidence type="ECO:0000313" key="3">
    <source>
        <dbReference type="Proteomes" id="UP001176940"/>
    </source>
</evidence>
<accession>A0ABN9LFQ1</accession>
<sequence length="73" mass="8338">MSSSERLDELRSLNKCLLEKLNVNREELKKQQKLFTARNVTSGEYNEWPDLGAVGIQSADLARFHPPLPGKRL</sequence>
<evidence type="ECO:0000256" key="1">
    <source>
        <dbReference type="SAM" id="Coils"/>
    </source>
</evidence>
<keyword evidence="1" id="KW-0175">Coiled coil</keyword>
<evidence type="ECO:0000313" key="2">
    <source>
        <dbReference type="EMBL" id="CAJ0940599.1"/>
    </source>
</evidence>
<reference evidence="2" key="1">
    <citation type="submission" date="2023-07" db="EMBL/GenBank/DDBJ databases">
        <authorList>
            <person name="Stuckert A."/>
        </authorList>
    </citation>
    <scope>NUCLEOTIDE SEQUENCE</scope>
</reference>
<comment type="caution">
    <text evidence="2">The sequence shown here is derived from an EMBL/GenBank/DDBJ whole genome shotgun (WGS) entry which is preliminary data.</text>
</comment>